<feature type="transmembrane region" description="Helical" evidence="1">
    <location>
        <begin position="135"/>
        <end position="152"/>
    </location>
</feature>
<name>A0A835W7H6_9CHLO</name>
<sequence length="154" mass="15546">MPSSASAPALVAFSSCCAFVGAAGSYTFAAHPGGVAAGPMAYTLWFNKMFPKVAAFQSVLVVASAGGAVAQAMRSGGGGGGQRGLWLTGAGLMAFILPWTFTAIMPVNKQIMAAADKGQAAPIETLKAWGPVHNVRTVVASVAAALMGYALYTM</sequence>
<comment type="caution">
    <text evidence="2">The sequence shown here is derived from an EMBL/GenBank/DDBJ whole genome shotgun (WGS) entry which is preliminary data.</text>
</comment>
<dbReference type="AlphaFoldDB" id="A0A835W7H6"/>
<keyword evidence="1" id="KW-1133">Transmembrane helix</keyword>
<keyword evidence="3" id="KW-1185">Reference proteome</keyword>
<keyword evidence="1" id="KW-0812">Transmembrane</keyword>
<dbReference type="Pfam" id="PF08592">
    <property type="entry name" value="Anthrone_oxy"/>
    <property type="match status" value="1"/>
</dbReference>
<feature type="transmembrane region" description="Helical" evidence="1">
    <location>
        <begin position="85"/>
        <end position="105"/>
    </location>
</feature>
<organism evidence="2 3">
    <name type="scientific">Chlamydomonas schloesseri</name>
    <dbReference type="NCBI Taxonomy" id="2026947"/>
    <lineage>
        <taxon>Eukaryota</taxon>
        <taxon>Viridiplantae</taxon>
        <taxon>Chlorophyta</taxon>
        <taxon>core chlorophytes</taxon>
        <taxon>Chlorophyceae</taxon>
        <taxon>CS clade</taxon>
        <taxon>Chlamydomonadales</taxon>
        <taxon>Chlamydomonadaceae</taxon>
        <taxon>Chlamydomonas</taxon>
    </lineage>
</organism>
<protein>
    <recommendedName>
        <fullName evidence="4">DUF1772-domain-containing protein</fullName>
    </recommendedName>
</protein>
<evidence type="ECO:0000256" key="1">
    <source>
        <dbReference type="SAM" id="Phobius"/>
    </source>
</evidence>
<gene>
    <name evidence="2" type="ORF">HYH02_010871</name>
</gene>
<dbReference type="OrthoDB" id="5954308at2759"/>
<dbReference type="InterPro" id="IPR013901">
    <property type="entry name" value="Anthrone_oxy"/>
</dbReference>
<evidence type="ECO:0000313" key="2">
    <source>
        <dbReference type="EMBL" id="KAG2438416.1"/>
    </source>
</evidence>
<reference evidence="2" key="1">
    <citation type="journal article" date="2020" name="bioRxiv">
        <title>Comparative genomics of Chlamydomonas.</title>
        <authorList>
            <person name="Craig R.J."/>
            <person name="Hasan A.R."/>
            <person name="Ness R.W."/>
            <person name="Keightley P.D."/>
        </authorList>
    </citation>
    <scope>NUCLEOTIDE SEQUENCE</scope>
    <source>
        <strain evidence="2">CCAP 11/173</strain>
    </source>
</reference>
<dbReference type="PANTHER" id="PTHR36535">
    <property type="entry name" value="YALI0E30327P"/>
    <property type="match status" value="1"/>
</dbReference>
<evidence type="ECO:0000313" key="3">
    <source>
        <dbReference type="Proteomes" id="UP000613740"/>
    </source>
</evidence>
<keyword evidence="1" id="KW-0472">Membrane</keyword>
<dbReference type="Proteomes" id="UP000613740">
    <property type="component" value="Unassembled WGS sequence"/>
</dbReference>
<dbReference type="PANTHER" id="PTHR36535:SF1">
    <property type="entry name" value="DUF1772 DOMAIN-CONTAINING PROTEIN"/>
    <property type="match status" value="1"/>
</dbReference>
<accession>A0A835W7H6</accession>
<evidence type="ECO:0008006" key="4">
    <source>
        <dbReference type="Google" id="ProtNLM"/>
    </source>
</evidence>
<proteinExistence type="predicted"/>
<feature type="transmembrane region" description="Helical" evidence="1">
    <location>
        <begin position="53"/>
        <end position="73"/>
    </location>
</feature>
<dbReference type="EMBL" id="JAEHOD010000043">
    <property type="protein sequence ID" value="KAG2438416.1"/>
    <property type="molecule type" value="Genomic_DNA"/>
</dbReference>